<dbReference type="GeneID" id="38288343"/>
<keyword evidence="6 8" id="KW-0472">Membrane</keyword>
<accession>A0A346QE49</accession>
<evidence type="ECO:0000256" key="8">
    <source>
        <dbReference type="HAMAP-Rule" id="MF_00438"/>
    </source>
</evidence>
<evidence type="ECO:0000256" key="4">
    <source>
        <dbReference type="ARBA" id="ARBA00022692"/>
    </source>
</evidence>
<dbReference type="EMBL" id="MH394387">
    <property type="protein sequence ID" value="AXR91300.1"/>
    <property type="molecule type" value="Genomic_DNA"/>
</dbReference>
<keyword evidence="10" id="KW-0934">Plastid</keyword>
<dbReference type="EMBL" id="MH394388">
    <property type="protein sequence ID" value="AXR91384.1"/>
    <property type="molecule type" value="Genomic_DNA"/>
</dbReference>
<comment type="similarity">
    <text evidence="8">Belongs to the PsbM family.</text>
</comment>
<dbReference type="PANTHER" id="PTHR35774:SF1">
    <property type="entry name" value="PHOTOSYSTEM II REACTION CENTER PROTEIN M"/>
    <property type="match status" value="1"/>
</dbReference>
<gene>
    <name evidence="8 10" type="primary">psbM</name>
</gene>
<dbReference type="Pfam" id="PF05151">
    <property type="entry name" value="PsbM"/>
    <property type="match status" value="1"/>
</dbReference>
<evidence type="ECO:0000256" key="1">
    <source>
        <dbReference type="ARBA" id="ARBA00004167"/>
    </source>
</evidence>
<evidence type="ECO:0000313" key="11">
    <source>
        <dbReference type="EMBL" id="AXR91467.1"/>
    </source>
</evidence>
<sequence length="89" mass="10274">MNRFDSSDIVIHDIDPIRYHRDVMHPIEFTGERFIISMGLTPELLRIKEKLNNEIMEVNILAFIATALFILVPTAFLLIIYVKTVSQGD</sequence>
<organism evidence="10">
    <name type="scientific">Malus yunnanensis</name>
    <dbReference type="NCBI Taxonomy" id="106572"/>
    <lineage>
        <taxon>Eukaryota</taxon>
        <taxon>Viridiplantae</taxon>
        <taxon>Streptophyta</taxon>
        <taxon>Embryophyta</taxon>
        <taxon>Tracheophyta</taxon>
        <taxon>Spermatophyta</taxon>
        <taxon>Magnoliopsida</taxon>
        <taxon>eudicotyledons</taxon>
        <taxon>Gunneridae</taxon>
        <taxon>Pentapetalae</taxon>
        <taxon>rosids</taxon>
        <taxon>fabids</taxon>
        <taxon>Rosales</taxon>
        <taxon>Rosaceae</taxon>
        <taxon>Amygdaloideae</taxon>
        <taxon>Maleae</taxon>
        <taxon>Malus</taxon>
    </lineage>
</organism>
<evidence type="ECO:0000256" key="2">
    <source>
        <dbReference type="ARBA" id="ARBA00022469"/>
    </source>
</evidence>
<geneLocation type="chloroplast" evidence="10"/>
<evidence type="ECO:0000256" key="7">
    <source>
        <dbReference type="ARBA" id="ARBA00023276"/>
    </source>
</evidence>
<evidence type="ECO:0000256" key="5">
    <source>
        <dbReference type="ARBA" id="ARBA00022989"/>
    </source>
</evidence>
<dbReference type="HAMAP" id="MF_00438">
    <property type="entry name" value="PSII_PsbM"/>
    <property type="match status" value="1"/>
</dbReference>
<comment type="function">
    <text evidence="8">One of the components of the core complex of photosystem II (PSII). PSII is a light-driven water:plastoquinone oxidoreductase that uses light energy to abstract electrons from H(2)O, generating O(2) and a proton gradient subsequently used for ATP formation. It consists of a core antenna complex that captures photons, and an electron transfer chain that converts photonic excitation into a charge separation. This subunit is found at the monomer-monomer interface.</text>
</comment>
<dbReference type="PANTHER" id="PTHR35774">
    <property type="entry name" value="PHOTOSYSTEM II REACTION CENTER PROTEIN M"/>
    <property type="match status" value="1"/>
</dbReference>
<dbReference type="EMBL" id="MH394390">
    <property type="protein sequence ID" value="AXR91553.1"/>
    <property type="molecule type" value="Genomic_DNA"/>
</dbReference>
<keyword evidence="4 8" id="KW-0812">Transmembrane</keyword>
<keyword evidence="3 8" id="KW-0602">Photosynthesis</keyword>
<feature type="transmembrane region" description="Helical" evidence="8">
    <location>
        <begin position="58"/>
        <end position="82"/>
    </location>
</feature>
<evidence type="ECO:0000313" key="12">
    <source>
        <dbReference type="EMBL" id="AXR91553.1"/>
    </source>
</evidence>
<dbReference type="GO" id="GO:0009535">
    <property type="term" value="C:chloroplast thylakoid membrane"/>
    <property type="evidence" value="ECO:0007669"/>
    <property type="project" value="UniProtKB-SubCell"/>
</dbReference>
<dbReference type="GO" id="GO:0019684">
    <property type="term" value="P:photosynthesis, light reaction"/>
    <property type="evidence" value="ECO:0007669"/>
    <property type="project" value="InterPro"/>
</dbReference>
<dbReference type="InterPro" id="IPR007826">
    <property type="entry name" value="PSII_PsbM"/>
</dbReference>
<dbReference type="EMBL" id="MH394389">
    <property type="protein sequence ID" value="AXR91467.1"/>
    <property type="molecule type" value="Genomic_DNA"/>
</dbReference>
<keyword evidence="7 8" id="KW-0604">Photosystem II</keyword>
<dbReference type="GO" id="GO:0009523">
    <property type="term" value="C:photosystem II"/>
    <property type="evidence" value="ECO:0007669"/>
    <property type="project" value="UniProtKB-KW"/>
</dbReference>
<dbReference type="InterPro" id="IPR037269">
    <property type="entry name" value="PSII_PsbM_sf"/>
</dbReference>
<keyword evidence="5 8" id="KW-1133">Transmembrane helix</keyword>
<keyword evidence="10" id="KW-0150">Chloroplast</keyword>
<dbReference type="SUPFAM" id="SSF161033">
    <property type="entry name" value="Photosystem II reaction center protein M, PsbM"/>
    <property type="match status" value="1"/>
</dbReference>
<keyword evidence="2 8" id="KW-0674">Reaction center</keyword>
<dbReference type="RefSeq" id="YP_009524842.1">
    <property type="nucleotide sequence ID" value="NC_039624.1"/>
</dbReference>
<evidence type="ECO:0000256" key="6">
    <source>
        <dbReference type="ARBA" id="ARBA00023136"/>
    </source>
</evidence>
<dbReference type="NCBIfam" id="TIGR03038">
    <property type="entry name" value="PS_II_psbM"/>
    <property type="match status" value="1"/>
</dbReference>
<evidence type="ECO:0000313" key="10">
    <source>
        <dbReference type="EMBL" id="AXR91384.1"/>
    </source>
</evidence>
<name>A0A346QE49_9ROSA</name>
<evidence type="ECO:0000313" key="9">
    <source>
        <dbReference type="EMBL" id="AXR91300.1"/>
    </source>
</evidence>
<evidence type="ECO:0000256" key="3">
    <source>
        <dbReference type="ARBA" id="ARBA00022531"/>
    </source>
</evidence>
<protein>
    <recommendedName>
        <fullName evidence="8">Photosystem II reaction center protein M</fullName>
        <shortName evidence="8">PSII-M</shortName>
    </recommendedName>
</protein>
<comment type="subunit">
    <text evidence="8">PSII is composed of 1 copy each of membrane proteins PsbA, PsbB, PsbC, PsbD, PsbE, PsbF, PsbH, PsbI, PsbJ, PsbK, PsbL, PsbM, PsbT, PsbX, PsbY, PsbZ, Psb30/Ycf12, at least 3 peripheral proteins of the oxygen-evolving complex and a large number of cofactors. It forms dimeric complexes.</text>
</comment>
<comment type="subcellular location">
    <subcellularLocation>
        <location evidence="1">Membrane</location>
        <topology evidence="1">Single-pass membrane protein</topology>
    </subcellularLocation>
    <subcellularLocation>
        <location evidence="8">Plastid</location>
        <location evidence="8">Chloroplast thylakoid membrane</location>
        <topology evidence="8">Single-pass membrane protein</topology>
    </subcellularLocation>
</comment>
<reference evidence="10" key="1">
    <citation type="journal article" date="2018" name="Plant Methods">
        <title>Genome skimming herbarium specimens for DNA barcoding and phylogenomics.</title>
        <authorList>
            <person name="Zeng C.X."/>
            <person name="Hollingsworth P.M."/>
            <person name="Yang J."/>
            <person name="He Z.S."/>
            <person name="Zhang Z.R."/>
            <person name="Li D.Z."/>
            <person name="Yang J.B."/>
        </authorList>
    </citation>
    <scope>NUCLEOTIDE SEQUENCE</scope>
    <source>
        <strain evidence="9">14A</strain>
        <strain evidence="10">14B</strain>
        <strain evidence="11">14D</strain>
        <strain evidence="12">14E</strain>
    </source>
</reference>
<proteinExistence type="inferred from homology"/>
<dbReference type="AlphaFoldDB" id="A0A346QE49"/>
<keyword evidence="8" id="KW-0793">Thylakoid</keyword>